<dbReference type="GO" id="GO:0046872">
    <property type="term" value="F:metal ion binding"/>
    <property type="evidence" value="ECO:0007669"/>
    <property type="project" value="UniProtKB-KW"/>
</dbReference>
<keyword evidence="5" id="KW-0249">Electron transport</keyword>
<dbReference type="NCBIfam" id="NF007012">
    <property type="entry name" value="PRK09476.1"/>
    <property type="match status" value="1"/>
</dbReference>
<keyword evidence="3" id="KW-0479">Metal-binding</keyword>
<dbReference type="PROSITE" id="PS51318">
    <property type="entry name" value="TAT"/>
    <property type="match status" value="1"/>
</dbReference>
<dbReference type="EMBL" id="AP018786">
    <property type="protein sequence ID" value="BBF22371.1"/>
    <property type="molecule type" value="Genomic_DNA"/>
</dbReference>
<dbReference type="InterPro" id="IPR050294">
    <property type="entry name" value="RnfB_subfamily"/>
</dbReference>
<evidence type="ECO:0000256" key="8">
    <source>
        <dbReference type="SAM" id="MobiDB-lite"/>
    </source>
</evidence>
<dbReference type="AlphaFoldDB" id="A0A2Z6I7C0"/>
<dbReference type="PANTHER" id="PTHR42859:SF10">
    <property type="entry name" value="DIMETHYLSULFOXIDE REDUCTASE CHAIN B"/>
    <property type="match status" value="1"/>
</dbReference>
<dbReference type="Proteomes" id="UP000271003">
    <property type="component" value="Chromosome"/>
</dbReference>
<evidence type="ECO:0000313" key="10">
    <source>
        <dbReference type="EMBL" id="BBF22371.1"/>
    </source>
</evidence>
<organism evidence="10 11">
    <name type="scientific">Sutterella megalosphaeroides</name>
    <dbReference type="NCBI Taxonomy" id="2494234"/>
    <lineage>
        <taxon>Bacteria</taxon>
        <taxon>Pseudomonadati</taxon>
        <taxon>Pseudomonadota</taxon>
        <taxon>Betaproteobacteria</taxon>
        <taxon>Burkholderiales</taxon>
        <taxon>Sutterellaceae</taxon>
        <taxon>Sutterella</taxon>
    </lineage>
</organism>
<reference evidence="10 11" key="1">
    <citation type="journal article" date="2018" name="Int. J. Syst. Evol. Microbiol.">
        <title>Mesosutterella multiformis gen. nov., sp. nov., a member of the family Sutterellaceae and Sutterella megalosphaeroides sp. nov., isolated from human faeces.</title>
        <authorList>
            <person name="Sakamoto M."/>
            <person name="Ikeyama N."/>
            <person name="Kunihiro T."/>
            <person name="Iino T."/>
            <person name="Yuki M."/>
            <person name="Ohkuma M."/>
        </authorList>
    </citation>
    <scope>NUCLEOTIDE SEQUENCE [LARGE SCALE GENOMIC DNA]</scope>
    <source>
        <strain evidence="10 11">6FBBBH3</strain>
    </source>
</reference>
<feature type="domain" description="4Fe-4S ferredoxin-type" evidence="9">
    <location>
        <begin position="84"/>
        <end position="117"/>
    </location>
</feature>
<dbReference type="OrthoDB" id="9808559at2"/>
<keyword evidence="7" id="KW-0411">Iron-sulfur</keyword>
<evidence type="ECO:0000256" key="5">
    <source>
        <dbReference type="ARBA" id="ARBA00022982"/>
    </source>
</evidence>
<dbReference type="PROSITE" id="PS51379">
    <property type="entry name" value="4FE4S_FER_2"/>
    <property type="match status" value="3"/>
</dbReference>
<evidence type="ECO:0000256" key="4">
    <source>
        <dbReference type="ARBA" id="ARBA00022737"/>
    </source>
</evidence>
<dbReference type="CDD" id="cd16373">
    <property type="entry name" value="DMSOR_beta_like"/>
    <property type="match status" value="1"/>
</dbReference>
<evidence type="ECO:0000256" key="2">
    <source>
        <dbReference type="ARBA" id="ARBA00022485"/>
    </source>
</evidence>
<evidence type="ECO:0000256" key="1">
    <source>
        <dbReference type="ARBA" id="ARBA00022448"/>
    </source>
</evidence>
<evidence type="ECO:0000259" key="9">
    <source>
        <dbReference type="PROSITE" id="PS51379"/>
    </source>
</evidence>
<dbReference type="NCBIfam" id="TIGR00397">
    <property type="entry name" value="mauM_napG"/>
    <property type="match status" value="1"/>
</dbReference>
<gene>
    <name evidence="10" type="primary">napG</name>
    <name evidence="10" type="ORF">SUTMEG_02620</name>
</gene>
<evidence type="ECO:0000313" key="11">
    <source>
        <dbReference type="Proteomes" id="UP000271003"/>
    </source>
</evidence>
<keyword evidence="4" id="KW-0677">Repeat</keyword>
<dbReference type="PROSITE" id="PS00198">
    <property type="entry name" value="4FE4S_FER_1"/>
    <property type="match status" value="2"/>
</dbReference>
<keyword evidence="1" id="KW-0813">Transport</keyword>
<keyword evidence="6" id="KW-0408">Iron</keyword>
<feature type="domain" description="4Fe-4S ferredoxin-type" evidence="9">
    <location>
        <begin position="171"/>
        <end position="202"/>
    </location>
</feature>
<dbReference type="InterPro" id="IPR017900">
    <property type="entry name" value="4Fe4S_Fe_S_CS"/>
</dbReference>
<evidence type="ECO:0000256" key="7">
    <source>
        <dbReference type="ARBA" id="ARBA00023014"/>
    </source>
</evidence>
<dbReference type="RefSeq" id="WP_120176046.1">
    <property type="nucleotide sequence ID" value="NZ_AP018786.1"/>
</dbReference>
<dbReference type="PANTHER" id="PTHR42859">
    <property type="entry name" value="OXIDOREDUCTASE"/>
    <property type="match status" value="1"/>
</dbReference>
<feature type="region of interest" description="Disordered" evidence="8">
    <location>
        <begin position="220"/>
        <end position="258"/>
    </location>
</feature>
<feature type="compositionally biased region" description="Low complexity" evidence="8">
    <location>
        <begin position="230"/>
        <end position="239"/>
    </location>
</feature>
<sequence length="258" mass="27304">MSTPIQRRDLLGRAAGAAGAAVAATLVLGFAPLGESRAEWRPRPPGALDGSRFTAACARCGRCVTACPYDTLRLAAPGDPAPIGTPFFTPRDVPCYMCKDIPCVKACPTGALDPLLDDIRNARMGVAAVDPNSCLSWQGLRCEVCLRECPEANRAITIEMHPRGLSKHAVFVPVVHPDACTGCGLCERGCPTEKAAIRVVDRDANLGAIGRHYRLGWLDEDDPKNRRSEAPAAESTPSAGNAPSAEALDYLNGGEDEP</sequence>
<dbReference type="InterPro" id="IPR004494">
    <property type="entry name" value="MauM_NapG"/>
</dbReference>
<protein>
    <submittedName>
        <fullName evidence="10">Ferredoxin-type protein NapG</fullName>
    </submittedName>
</protein>
<dbReference type="Pfam" id="PF12838">
    <property type="entry name" value="Fer4_7"/>
    <property type="match status" value="2"/>
</dbReference>
<feature type="domain" description="4Fe-4S ferredoxin-type" evidence="9">
    <location>
        <begin position="48"/>
        <end position="77"/>
    </location>
</feature>
<dbReference type="InterPro" id="IPR017896">
    <property type="entry name" value="4Fe4S_Fe-S-bd"/>
</dbReference>
<accession>A0A2Z6I7C0</accession>
<dbReference type="SUPFAM" id="SSF54862">
    <property type="entry name" value="4Fe-4S ferredoxins"/>
    <property type="match status" value="1"/>
</dbReference>
<evidence type="ECO:0000256" key="6">
    <source>
        <dbReference type="ARBA" id="ARBA00023004"/>
    </source>
</evidence>
<dbReference type="GO" id="GO:0051539">
    <property type="term" value="F:4 iron, 4 sulfur cluster binding"/>
    <property type="evidence" value="ECO:0007669"/>
    <property type="project" value="UniProtKB-KW"/>
</dbReference>
<dbReference type="InterPro" id="IPR006311">
    <property type="entry name" value="TAT_signal"/>
</dbReference>
<name>A0A2Z6I7C0_9BURK</name>
<dbReference type="KEGG" id="sutt:SUTMEG_02620"/>
<dbReference type="Gene3D" id="3.30.70.20">
    <property type="match status" value="2"/>
</dbReference>
<evidence type="ECO:0000256" key="3">
    <source>
        <dbReference type="ARBA" id="ARBA00022723"/>
    </source>
</evidence>
<proteinExistence type="predicted"/>
<keyword evidence="2" id="KW-0004">4Fe-4S</keyword>
<keyword evidence="11" id="KW-1185">Reference proteome</keyword>